<evidence type="ECO:0000313" key="2">
    <source>
        <dbReference type="Proteomes" id="UP000256970"/>
    </source>
</evidence>
<sequence>MRRGSLLALLHYTRLLGDGQDRAADAITLWTDSGWRQVMTIGLPTFSIRKLEDPEMCVTYEMYKHMFPADDPDLSHMPTGAANTLTHAATQLRTAFTNNLWVPLVPRLKRLCRAWRRKRKQEQVARSDDPSIIDLVRAIETGADYAMEKKMHAAAVEFVTEVRRRLGLPDAGAKLTESYAKRNQQQMLLFLAWLQRRVEALGGKGVRLCPVFSVRRQHVQLDCTTLLHMLSGMRLVPEHLMVKQGEATDWEGVLDLVAGVFEPPCPAKQKGKLQWWGSLSTDGVAASFVYADTRPVSKKGTKTAAAAAAVTSSSRSKGITTATTPALPPPHDLAVVGIDPGRCTIVHAATQVQGTCTLERTLPRKRYRLESGLAQAQAKERRWDTAMIGGAWKQMNQQGGALRSSSLQQLTQHIAAYNSVAEEWWTSAMQRKRAKLRFRTYGGCKRCLDRFFSGLERDVSAAEPNKRLAIAYGAATFSPSGTGKLATPTTAAYRAALRLRSSGAIVEKQNECRTSSSVVTVMEMWRLAGRACGCSWDQHQTRTLLVLAPAHHSSRPRFRWRPLTDPRCQRLAPT</sequence>
<keyword evidence="2" id="KW-1185">Reference proteome</keyword>
<reference evidence="1 2" key="1">
    <citation type="submission" date="2016-10" db="EMBL/GenBank/DDBJ databases">
        <authorList>
            <person name="Cai Z."/>
        </authorList>
    </citation>
    <scope>NUCLEOTIDE SEQUENCE [LARGE SCALE GENOMIC DNA]</scope>
</reference>
<protein>
    <submittedName>
        <fullName evidence="1">Uncharacterized protein</fullName>
    </submittedName>
</protein>
<name>A0A383W739_TETOB</name>
<gene>
    <name evidence="1" type="ORF">BQ4739_LOCUS13376</name>
</gene>
<evidence type="ECO:0000313" key="1">
    <source>
        <dbReference type="EMBL" id="SZX73271.1"/>
    </source>
</evidence>
<dbReference type="STRING" id="3088.A0A383W739"/>
<dbReference type="EMBL" id="FNXT01001188">
    <property type="protein sequence ID" value="SZX73271.1"/>
    <property type="molecule type" value="Genomic_DNA"/>
</dbReference>
<dbReference type="Proteomes" id="UP000256970">
    <property type="component" value="Unassembled WGS sequence"/>
</dbReference>
<dbReference type="AlphaFoldDB" id="A0A383W739"/>
<organism evidence="1 2">
    <name type="scientific">Tetradesmus obliquus</name>
    <name type="common">Green alga</name>
    <name type="synonym">Acutodesmus obliquus</name>
    <dbReference type="NCBI Taxonomy" id="3088"/>
    <lineage>
        <taxon>Eukaryota</taxon>
        <taxon>Viridiplantae</taxon>
        <taxon>Chlorophyta</taxon>
        <taxon>core chlorophytes</taxon>
        <taxon>Chlorophyceae</taxon>
        <taxon>CS clade</taxon>
        <taxon>Sphaeropleales</taxon>
        <taxon>Scenedesmaceae</taxon>
        <taxon>Tetradesmus</taxon>
    </lineage>
</organism>
<proteinExistence type="predicted"/>
<accession>A0A383W739</accession>